<dbReference type="SUPFAM" id="SSF57756">
    <property type="entry name" value="Retrovirus zinc finger-like domains"/>
    <property type="match status" value="1"/>
</dbReference>
<feature type="non-terminal residue" evidence="3">
    <location>
        <position position="1"/>
    </location>
</feature>
<evidence type="ECO:0000313" key="4">
    <source>
        <dbReference type="Proteomes" id="UP000053477"/>
    </source>
</evidence>
<feature type="region of interest" description="Disordered" evidence="2">
    <location>
        <begin position="1"/>
        <end position="58"/>
    </location>
</feature>
<feature type="compositionally biased region" description="Basic and acidic residues" evidence="2">
    <location>
        <begin position="7"/>
        <end position="28"/>
    </location>
</feature>
<dbReference type="GO" id="GO:0008270">
    <property type="term" value="F:zinc ion binding"/>
    <property type="evidence" value="ECO:0007669"/>
    <property type="project" value="InterPro"/>
</dbReference>
<dbReference type="AlphaFoldDB" id="A0A0H2QZE7"/>
<dbReference type="Proteomes" id="UP000053477">
    <property type="component" value="Unassembled WGS sequence"/>
</dbReference>
<dbReference type="EMBL" id="KQ086576">
    <property type="protein sequence ID" value="KLO04357.1"/>
    <property type="molecule type" value="Genomic_DNA"/>
</dbReference>
<keyword evidence="1" id="KW-0507">mRNA processing</keyword>
<dbReference type="STRING" id="27342.A0A0H2QZE7"/>
<feature type="non-terminal residue" evidence="3">
    <location>
        <position position="93"/>
    </location>
</feature>
<dbReference type="Gene3D" id="4.10.60.10">
    <property type="entry name" value="Zinc finger, CCHC-type"/>
    <property type="match status" value="1"/>
</dbReference>
<dbReference type="GO" id="GO:0003676">
    <property type="term" value="F:nucleic acid binding"/>
    <property type="evidence" value="ECO:0007669"/>
    <property type="project" value="InterPro"/>
</dbReference>
<dbReference type="OrthoDB" id="2692435at2759"/>
<name>A0A0H2QZE7_9AGAM</name>
<reference evidence="3 4" key="1">
    <citation type="submission" date="2015-04" db="EMBL/GenBank/DDBJ databases">
        <title>Complete genome sequence of Schizopora paradoxa KUC8140, a cosmopolitan wood degrader in East Asia.</title>
        <authorList>
            <consortium name="DOE Joint Genome Institute"/>
            <person name="Min B."/>
            <person name="Park H."/>
            <person name="Jang Y."/>
            <person name="Kim J.-J."/>
            <person name="Kim K.H."/>
            <person name="Pangilinan J."/>
            <person name="Lipzen A."/>
            <person name="Riley R."/>
            <person name="Grigoriev I.V."/>
            <person name="Spatafora J.W."/>
            <person name="Choi I.-G."/>
        </authorList>
    </citation>
    <scope>NUCLEOTIDE SEQUENCE [LARGE SCALE GENOMIC DNA]</scope>
    <source>
        <strain evidence="3 4">KUC8140</strain>
    </source>
</reference>
<dbReference type="InParanoid" id="A0A0H2QZE7"/>
<evidence type="ECO:0000256" key="2">
    <source>
        <dbReference type="SAM" id="MobiDB-lite"/>
    </source>
</evidence>
<keyword evidence="4" id="KW-1185">Reference proteome</keyword>
<evidence type="ECO:0000313" key="3">
    <source>
        <dbReference type="EMBL" id="KLO04357.1"/>
    </source>
</evidence>
<gene>
    <name evidence="3" type="ORF">SCHPADRAFT_800316</name>
</gene>
<evidence type="ECO:0000256" key="1">
    <source>
        <dbReference type="ARBA" id="ARBA00022664"/>
    </source>
</evidence>
<sequence>GKGKGKSGKEKSKCDNCKKTGHSREQCRAKGGGREGQGPSSNRFGNGKADESSSKAKTVNLADDNSTLVTVNAASTASTQWIVDSGATAHICS</sequence>
<proteinExistence type="predicted"/>
<dbReference type="InterPro" id="IPR036875">
    <property type="entry name" value="Znf_CCHC_sf"/>
</dbReference>
<protein>
    <recommendedName>
        <fullName evidence="5">CCHC-type domain-containing protein</fullName>
    </recommendedName>
</protein>
<dbReference type="GO" id="GO:0006397">
    <property type="term" value="P:mRNA processing"/>
    <property type="evidence" value="ECO:0007669"/>
    <property type="project" value="UniProtKB-KW"/>
</dbReference>
<accession>A0A0H2QZE7</accession>
<organism evidence="3 4">
    <name type="scientific">Schizopora paradoxa</name>
    <dbReference type="NCBI Taxonomy" id="27342"/>
    <lineage>
        <taxon>Eukaryota</taxon>
        <taxon>Fungi</taxon>
        <taxon>Dikarya</taxon>
        <taxon>Basidiomycota</taxon>
        <taxon>Agaricomycotina</taxon>
        <taxon>Agaricomycetes</taxon>
        <taxon>Hymenochaetales</taxon>
        <taxon>Schizoporaceae</taxon>
        <taxon>Schizopora</taxon>
    </lineage>
</organism>
<evidence type="ECO:0008006" key="5">
    <source>
        <dbReference type="Google" id="ProtNLM"/>
    </source>
</evidence>